<proteinExistence type="inferred from homology"/>
<evidence type="ECO:0000256" key="2">
    <source>
        <dbReference type="ARBA" id="ARBA00023002"/>
    </source>
</evidence>
<accession>A0ABP0BKD4</accession>
<dbReference type="SUPFAM" id="SSF51735">
    <property type="entry name" value="NAD(P)-binding Rossmann-fold domains"/>
    <property type="match status" value="1"/>
</dbReference>
<reference evidence="3 4" key="1">
    <citation type="submission" date="2024-01" db="EMBL/GenBank/DDBJ databases">
        <authorList>
            <person name="Allen C."/>
            <person name="Tagirdzhanova G."/>
        </authorList>
    </citation>
    <scope>NUCLEOTIDE SEQUENCE [LARGE SCALE GENOMIC DNA]</scope>
</reference>
<evidence type="ECO:0000256" key="1">
    <source>
        <dbReference type="ARBA" id="ARBA00006484"/>
    </source>
</evidence>
<sequence length="313" mass="33823">MTYTNKTTGEEVARDCKEHIVNKTVLVTGISPGGLGATFATTIAPFSPALIILASHNVDKAEQTAKDIAAVAPTVKTRVIKLDLASISQVRQAVEAILALDTVIDVIVNNAGIMATPYGTTKDGIELQFGTNHVGHFLMTNLLLEAQLARAPSHAVRVVNVSSDGFRLGWVRFKDINFGSKSANMLYSRSLAQKLGSRGVVSVSLHPGVIFTTNLSTHLAQKDFEELGVIDRKMGNKTALDHQFVVKSSAEGVATHVFGAFHPDLTKSENNGAFLSDSAVLDDKLIYSWARDAIEAEKLWTLSEELVSQKFNF</sequence>
<comment type="similarity">
    <text evidence="1">Belongs to the short-chain dehydrogenases/reductases (SDR) family.</text>
</comment>
<dbReference type="InterPro" id="IPR002347">
    <property type="entry name" value="SDR_fam"/>
</dbReference>
<name>A0ABP0BKD4_9PEZI</name>
<evidence type="ECO:0000313" key="4">
    <source>
        <dbReference type="Proteomes" id="UP001642405"/>
    </source>
</evidence>
<gene>
    <name evidence="3" type="ORF">SCUCBS95973_003983</name>
</gene>
<evidence type="ECO:0000313" key="3">
    <source>
        <dbReference type="EMBL" id="CAK7219916.1"/>
    </source>
</evidence>
<keyword evidence="2" id="KW-0560">Oxidoreductase</keyword>
<dbReference type="PANTHER" id="PTHR24320">
    <property type="entry name" value="RETINOL DEHYDROGENASE"/>
    <property type="match status" value="1"/>
</dbReference>
<dbReference type="Gene3D" id="3.40.50.720">
    <property type="entry name" value="NAD(P)-binding Rossmann-like Domain"/>
    <property type="match status" value="1"/>
</dbReference>
<dbReference type="Pfam" id="PF00106">
    <property type="entry name" value="adh_short"/>
    <property type="match status" value="1"/>
</dbReference>
<dbReference type="InterPro" id="IPR036291">
    <property type="entry name" value="NAD(P)-bd_dom_sf"/>
</dbReference>
<dbReference type="Proteomes" id="UP001642405">
    <property type="component" value="Unassembled WGS sequence"/>
</dbReference>
<evidence type="ECO:0008006" key="5">
    <source>
        <dbReference type="Google" id="ProtNLM"/>
    </source>
</evidence>
<organism evidence="3 4">
    <name type="scientific">Sporothrix curviconia</name>
    <dbReference type="NCBI Taxonomy" id="1260050"/>
    <lineage>
        <taxon>Eukaryota</taxon>
        <taxon>Fungi</taxon>
        <taxon>Dikarya</taxon>
        <taxon>Ascomycota</taxon>
        <taxon>Pezizomycotina</taxon>
        <taxon>Sordariomycetes</taxon>
        <taxon>Sordariomycetidae</taxon>
        <taxon>Ophiostomatales</taxon>
        <taxon>Ophiostomataceae</taxon>
        <taxon>Sporothrix</taxon>
    </lineage>
</organism>
<dbReference type="PANTHER" id="PTHR24320:SF283">
    <property type="entry name" value="RETINOL DEHYDROGENASE 11"/>
    <property type="match status" value="1"/>
</dbReference>
<keyword evidence="4" id="KW-1185">Reference proteome</keyword>
<comment type="caution">
    <text evidence="3">The sequence shown here is derived from an EMBL/GenBank/DDBJ whole genome shotgun (WGS) entry which is preliminary data.</text>
</comment>
<protein>
    <recommendedName>
        <fullName evidence="5">Short-chain dehydrogenase</fullName>
    </recommendedName>
</protein>
<dbReference type="EMBL" id="CAWUHB010000018">
    <property type="protein sequence ID" value="CAK7219916.1"/>
    <property type="molecule type" value="Genomic_DNA"/>
</dbReference>